<protein>
    <recommendedName>
        <fullName evidence="2">Spore coat protein U/FanG domain-containing protein</fullName>
    </recommendedName>
</protein>
<reference evidence="3 4" key="1">
    <citation type="submission" date="2015-05" db="EMBL/GenBank/DDBJ databases">
        <title>Genome sequences of Pluralibacter gergoviae.</title>
        <authorList>
            <person name="Greninger A.L."/>
            <person name="Miller S."/>
        </authorList>
    </citation>
    <scope>NUCLEOTIDE SEQUENCE [LARGE SCALE GENOMIC DNA]</scope>
    <source>
        <strain evidence="3 4">JS81F13</strain>
    </source>
</reference>
<evidence type="ECO:0000313" key="3">
    <source>
        <dbReference type="EMBL" id="KMK11216.1"/>
    </source>
</evidence>
<evidence type="ECO:0000313" key="4">
    <source>
        <dbReference type="Proteomes" id="UP000036196"/>
    </source>
</evidence>
<accession>A0A0J5KUH6</accession>
<dbReference type="RefSeq" id="WP_048280648.1">
    <property type="nucleotide sequence ID" value="NZ_LDZF01000032.1"/>
</dbReference>
<proteinExistence type="predicted"/>
<dbReference type="Proteomes" id="UP000036196">
    <property type="component" value="Unassembled WGS sequence"/>
</dbReference>
<dbReference type="Pfam" id="PF05229">
    <property type="entry name" value="SCPU"/>
    <property type="match status" value="1"/>
</dbReference>
<dbReference type="InterPro" id="IPR053167">
    <property type="entry name" value="Spore_coat_component"/>
</dbReference>
<dbReference type="AlphaFoldDB" id="A0A0J5KUH6"/>
<evidence type="ECO:0000259" key="2">
    <source>
        <dbReference type="Pfam" id="PF05229"/>
    </source>
</evidence>
<dbReference type="PANTHER" id="PTHR37089">
    <property type="entry name" value="PROTEIN U-RELATED"/>
    <property type="match status" value="1"/>
</dbReference>
<name>A0A0J5KUH6_PLUGE</name>
<dbReference type="InterPro" id="IPR007893">
    <property type="entry name" value="Spore_coat_U/FanG"/>
</dbReference>
<gene>
    <name evidence="3" type="ORF">ABW06_22480</name>
</gene>
<evidence type="ECO:0000256" key="1">
    <source>
        <dbReference type="SAM" id="SignalP"/>
    </source>
</evidence>
<comment type="caution">
    <text evidence="3">The sequence shown here is derived from an EMBL/GenBank/DDBJ whole genome shotgun (WGS) entry which is preliminary data.</text>
</comment>
<feature type="domain" description="Spore coat protein U/FanG" evidence="2">
    <location>
        <begin position="34"/>
        <end position="161"/>
    </location>
</feature>
<dbReference type="SMART" id="SM00972">
    <property type="entry name" value="SCPU"/>
    <property type="match status" value="1"/>
</dbReference>
<feature type="signal peptide" evidence="1">
    <location>
        <begin position="1"/>
        <end position="23"/>
    </location>
</feature>
<organism evidence="3 4">
    <name type="scientific">Pluralibacter gergoviae</name>
    <name type="common">Enterobacter gergoviae</name>
    <dbReference type="NCBI Taxonomy" id="61647"/>
    <lineage>
        <taxon>Bacteria</taxon>
        <taxon>Pseudomonadati</taxon>
        <taxon>Pseudomonadota</taxon>
        <taxon>Gammaproteobacteria</taxon>
        <taxon>Enterobacterales</taxon>
        <taxon>Enterobacteriaceae</taxon>
        <taxon>Pluralibacter</taxon>
    </lineage>
</organism>
<dbReference type="EMBL" id="LDZF01000032">
    <property type="protein sequence ID" value="KMK11216.1"/>
    <property type="molecule type" value="Genomic_DNA"/>
</dbReference>
<dbReference type="PANTHER" id="PTHR37089:SF4">
    <property type="entry name" value="EXPORTED PROTEIN"/>
    <property type="match status" value="1"/>
</dbReference>
<dbReference type="PATRIC" id="fig|61647.15.peg.3395"/>
<keyword evidence="4" id="KW-1185">Reference proteome</keyword>
<feature type="chain" id="PRO_5005262338" description="Spore coat protein U/FanG domain-containing protein" evidence="1">
    <location>
        <begin position="24"/>
        <end position="166"/>
    </location>
</feature>
<sequence length="166" mass="17418">MFQNKTIMALSAAGLLFVSAVNAADEGSTTPSNTANMHVKLTVLAACTLAVDEMDFGRHQSNEASKIDVNANATVTCTKGIPYVLKVNEKHTYAMKKEGETITVPYKLYTDAAHGQTVDDTDGIHGTGTGSDQGETVPIYGEVTAAALQAAPAGDYADDVTLVVTY</sequence>
<keyword evidence="1" id="KW-0732">Signal</keyword>